<dbReference type="Pfam" id="PF01697">
    <property type="entry name" value="Glyco_transf_92"/>
    <property type="match status" value="1"/>
</dbReference>
<keyword evidence="9 14" id="KW-0812">Transmembrane</keyword>
<evidence type="ECO:0000256" key="13">
    <source>
        <dbReference type="ARBA" id="ARBA00023136"/>
    </source>
</evidence>
<feature type="domain" description="Sodium/calcium exchanger membrane region" evidence="15">
    <location>
        <begin position="406"/>
        <end position="562"/>
    </location>
</feature>
<feature type="transmembrane region" description="Helical" evidence="14">
    <location>
        <begin position="439"/>
        <end position="460"/>
    </location>
</feature>
<dbReference type="PANTHER" id="PTHR31503">
    <property type="entry name" value="VACUOLAR CALCIUM ION TRANSPORTER"/>
    <property type="match status" value="1"/>
</dbReference>
<gene>
    <name evidence="16" type="ORF">OEZ85_012219</name>
</gene>
<proteinExistence type="inferred from homology"/>
<organism evidence="16 17">
    <name type="scientific">Tetradesmus obliquus</name>
    <name type="common">Green alga</name>
    <name type="synonym">Acutodesmus obliquus</name>
    <dbReference type="NCBI Taxonomy" id="3088"/>
    <lineage>
        <taxon>Eukaryota</taxon>
        <taxon>Viridiplantae</taxon>
        <taxon>Chlorophyta</taxon>
        <taxon>core chlorophytes</taxon>
        <taxon>Chlorophyceae</taxon>
        <taxon>CS clade</taxon>
        <taxon>Sphaeropleales</taxon>
        <taxon>Scenedesmaceae</taxon>
        <taxon>Tetradesmus</taxon>
    </lineage>
</organism>
<keyword evidence="8" id="KW-0808">Transferase</keyword>
<evidence type="ECO:0000259" key="15">
    <source>
        <dbReference type="Pfam" id="PF01699"/>
    </source>
</evidence>
<evidence type="ECO:0000313" key="16">
    <source>
        <dbReference type="EMBL" id="WIA12146.1"/>
    </source>
</evidence>
<comment type="similarity">
    <text evidence="3">Belongs to the Ca(2+):cation antiporter (CaCA) (TC 2.A.19) family. Cation/proton exchanger (CAX) subfamily.</text>
</comment>
<feature type="transmembrane region" description="Helical" evidence="14">
    <location>
        <begin position="472"/>
        <end position="490"/>
    </location>
</feature>
<feature type="transmembrane region" description="Helical" evidence="14">
    <location>
        <begin position="408"/>
        <end position="427"/>
    </location>
</feature>
<feature type="domain" description="Sodium/calcium exchanger membrane region" evidence="15">
    <location>
        <begin position="587"/>
        <end position="728"/>
    </location>
</feature>
<dbReference type="InterPro" id="IPR004713">
    <property type="entry name" value="CaH_exchang"/>
</dbReference>
<evidence type="ECO:0000256" key="6">
    <source>
        <dbReference type="ARBA" id="ARBA00022568"/>
    </source>
</evidence>
<name>A0ABY8TSP6_TETOB</name>
<evidence type="ECO:0000256" key="12">
    <source>
        <dbReference type="ARBA" id="ARBA00023065"/>
    </source>
</evidence>
<feature type="transmembrane region" description="Helical" evidence="14">
    <location>
        <begin position="710"/>
        <end position="729"/>
    </location>
</feature>
<protein>
    <recommendedName>
        <fullName evidence="15">Sodium/calcium exchanger membrane region domain-containing protein</fullName>
    </recommendedName>
</protein>
<keyword evidence="7" id="KW-0328">Glycosyltransferase</keyword>
<sequence length="731" mass="77732">MGVQQVYMYSFNPGPLIKPLLDFYESQGTAQDQQQQCLLPFFHTSAVRERYGSPKCTYHQDNYAIAHWGQTLAIQDCVYRAMAAKHRWVAVLDIDEYIVPKAAAATNWSALLQQLIQSNGGRAAAEYSFSGVKMCSGCIQQQQEQSSVPPACKQPPTIGFHHITWPSTLLCSKPGLPSDYKKTIVDPLAVGQAHVHSTAAFFPFGLVSGIVIVPKDVAVKLHDRVHDIHQGNVTFAARMLPLLKANIGQVAASTAAGIFDDPVDIGGLQGLPAWPSHSIRQAQVLAAHAREHLAAAAAFEAENGVTSDVEGGAGTLTASLLDSESLHGGSPISARSNRPITPLSDLSLYSAAASLRAGAFSPHMPPPPWYTKDIIAVKEMLLGSRINILMLCVPLGIAAHMAQWGATAVFLLNFLALIPLALLLGDVTEDLAVRFGDTVGGLLNATFGNVVEMILSIAALQQGLYTVVSTSLLGSILSNLLLVLGCCFLFGGIKFKTQAFNAVANQATSSLLFLSCIGIIIPTAAVQLADGGEVSSSDLLNISRGTAVIMLLVYLSYLGFQLHTHHDLFKGDDGEEEPIMTFAGALTTLAGITVTVAVCSEFLCSSIEEFSASTGLSQAFLGMIVLPIAGNACEHITAVVVAMKNKMDLSLGVAVGSSIQIAIFAIPFVVIVGWITGHDFTLDFDPFATLALTVSVIHANFVTSDALSHWLMGVALITNYAIIALVFLYKS</sequence>
<evidence type="ECO:0000256" key="14">
    <source>
        <dbReference type="SAM" id="Phobius"/>
    </source>
</evidence>
<keyword evidence="6" id="KW-0109">Calcium transport</keyword>
<keyword evidence="13 14" id="KW-0472">Membrane</keyword>
<dbReference type="Proteomes" id="UP001244341">
    <property type="component" value="Chromosome 3b"/>
</dbReference>
<dbReference type="Pfam" id="PF01699">
    <property type="entry name" value="Na_Ca_ex"/>
    <property type="match status" value="2"/>
</dbReference>
<comment type="subcellular location">
    <subcellularLocation>
        <location evidence="1">Endomembrane system</location>
        <topology evidence="1">Multi-pass membrane protein</topology>
    </subcellularLocation>
</comment>
<dbReference type="InterPro" id="IPR004837">
    <property type="entry name" value="NaCa_Exmemb"/>
</dbReference>
<evidence type="ECO:0000256" key="8">
    <source>
        <dbReference type="ARBA" id="ARBA00022679"/>
    </source>
</evidence>
<evidence type="ECO:0000256" key="1">
    <source>
        <dbReference type="ARBA" id="ARBA00004127"/>
    </source>
</evidence>
<evidence type="ECO:0000256" key="7">
    <source>
        <dbReference type="ARBA" id="ARBA00022676"/>
    </source>
</evidence>
<feature type="transmembrane region" description="Helical" evidence="14">
    <location>
        <begin position="581"/>
        <end position="603"/>
    </location>
</feature>
<keyword evidence="5" id="KW-0050">Antiport</keyword>
<keyword evidence="4" id="KW-0813">Transport</keyword>
<evidence type="ECO:0000256" key="9">
    <source>
        <dbReference type="ARBA" id="ARBA00022692"/>
    </source>
</evidence>
<dbReference type="NCBIfam" id="TIGR00846">
    <property type="entry name" value="caca2"/>
    <property type="match status" value="1"/>
</dbReference>
<evidence type="ECO:0000256" key="11">
    <source>
        <dbReference type="ARBA" id="ARBA00022989"/>
    </source>
</evidence>
<keyword evidence="17" id="KW-1185">Reference proteome</keyword>
<evidence type="ECO:0000256" key="4">
    <source>
        <dbReference type="ARBA" id="ARBA00022448"/>
    </source>
</evidence>
<dbReference type="EMBL" id="CP126210">
    <property type="protein sequence ID" value="WIA12146.1"/>
    <property type="molecule type" value="Genomic_DNA"/>
</dbReference>
<dbReference type="InterPro" id="IPR008166">
    <property type="entry name" value="Glyco_transf_92"/>
</dbReference>
<dbReference type="InterPro" id="IPR004798">
    <property type="entry name" value="CAX-like"/>
</dbReference>
<evidence type="ECO:0000256" key="5">
    <source>
        <dbReference type="ARBA" id="ARBA00022449"/>
    </source>
</evidence>
<accession>A0ABY8TSP6</accession>
<feature type="transmembrane region" description="Helical" evidence="14">
    <location>
        <begin position="511"/>
        <end position="529"/>
    </location>
</feature>
<keyword evidence="12" id="KW-0406">Ion transport</keyword>
<keyword evidence="10" id="KW-0106">Calcium</keyword>
<comment type="similarity">
    <text evidence="2">Belongs to the glycosyltransferase 92 family.</text>
</comment>
<evidence type="ECO:0000313" key="17">
    <source>
        <dbReference type="Proteomes" id="UP001244341"/>
    </source>
</evidence>
<dbReference type="Gene3D" id="1.20.1420.30">
    <property type="entry name" value="NCX, central ion-binding region"/>
    <property type="match status" value="1"/>
</dbReference>
<evidence type="ECO:0000256" key="3">
    <source>
        <dbReference type="ARBA" id="ARBA00008248"/>
    </source>
</evidence>
<dbReference type="InterPro" id="IPR044880">
    <property type="entry name" value="NCX_ion-bd_dom_sf"/>
</dbReference>
<evidence type="ECO:0000256" key="10">
    <source>
        <dbReference type="ARBA" id="ARBA00022837"/>
    </source>
</evidence>
<feature type="transmembrane region" description="Helical" evidence="14">
    <location>
        <begin position="541"/>
        <end position="560"/>
    </location>
</feature>
<feature type="transmembrane region" description="Helical" evidence="14">
    <location>
        <begin position="649"/>
        <end position="675"/>
    </location>
</feature>
<keyword evidence="11 14" id="KW-1133">Transmembrane helix</keyword>
<reference evidence="16 17" key="1">
    <citation type="submission" date="2023-05" db="EMBL/GenBank/DDBJ databases">
        <title>A 100% complete, gapless, phased diploid assembly of the Scenedesmus obliquus UTEX 3031 genome.</title>
        <authorList>
            <person name="Biondi T.C."/>
            <person name="Hanschen E.R."/>
            <person name="Kwon T."/>
            <person name="Eng W."/>
            <person name="Kruse C.P.S."/>
            <person name="Koehler S.I."/>
            <person name="Kunde Y."/>
            <person name="Gleasner C.D."/>
            <person name="You Mak K.T."/>
            <person name="Polle J."/>
            <person name="Hovde B.T."/>
            <person name="Starkenburg S.R."/>
        </authorList>
    </citation>
    <scope>NUCLEOTIDE SEQUENCE [LARGE SCALE GENOMIC DNA]</scope>
    <source>
        <strain evidence="16 17">DOE0152z</strain>
    </source>
</reference>
<evidence type="ECO:0000256" key="2">
    <source>
        <dbReference type="ARBA" id="ARBA00007647"/>
    </source>
</evidence>
<dbReference type="PANTHER" id="PTHR31503:SF22">
    <property type="entry name" value="VACUOLAR CALCIUM ION TRANSPORTER"/>
    <property type="match status" value="1"/>
</dbReference>
<feature type="transmembrane region" description="Helical" evidence="14">
    <location>
        <begin position="615"/>
        <end position="642"/>
    </location>
</feature>
<dbReference type="NCBIfam" id="TIGR00378">
    <property type="entry name" value="cax"/>
    <property type="match status" value="1"/>
</dbReference>